<gene>
    <name evidence="3" type="ORF">HBF32_08960</name>
</gene>
<accession>A0A7X5TQ96</accession>
<dbReference type="RefSeq" id="WP_166699315.1">
    <property type="nucleotide sequence ID" value="NZ_JAAQTL010000001.1"/>
</dbReference>
<keyword evidence="1" id="KW-0732">Signal</keyword>
<feature type="domain" description="Dermonecrotic toxin N-terminal" evidence="2">
    <location>
        <begin position="203"/>
        <end position="395"/>
    </location>
</feature>
<dbReference type="InterPro" id="IPR046673">
    <property type="entry name" value="ToxA_N"/>
</dbReference>
<evidence type="ECO:0000259" key="2">
    <source>
        <dbReference type="Pfam" id="PF20178"/>
    </source>
</evidence>
<dbReference type="Proteomes" id="UP000518878">
    <property type="component" value="Unassembled WGS sequence"/>
</dbReference>
<keyword evidence="4" id="KW-1185">Reference proteome</keyword>
<name>A0A7X5TQ96_9GAMM</name>
<organism evidence="3 4">
    <name type="scientific">Luteibacter yeojuensis</name>
    <dbReference type="NCBI Taxonomy" id="345309"/>
    <lineage>
        <taxon>Bacteria</taxon>
        <taxon>Pseudomonadati</taxon>
        <taxon>Pseudomonadota</taxon>
        <taxon>Gammaproteobacteria</taxon>
        <taxon>Lysobacterales</taxon>
        <taxon>Rhodanobacteraceae</taxon>
        <taxon>Luteibacter</taxon>
    </lineage>
</organism>
<evidence type="ECO:0000256" key="1">
    <source>
        <dbReference type="SAM" id="SignalP"/>
    </source>
</evidence>
<feature type="chain" id="PRO_5030970648" description="Dermonecrotic toxin N-terminal domain-containing protein" evidence="1">
    <location>
        <begin position="30"/>
        <end position="1434"/>
    </location>
</feature>
<dbReference type="EMBL" id="JAAQTL010000001">
    <property type="protein sequence ID" value="NID15588.1"/>
    <property type="molecule type" value="Genomic_DNA"/>
</dbReference>
<comment type="caution">
    <text evidence="3">The sequence shown here is derived from an EMBL/GenBank/DDBJ whole genome shotgun (WGS) entry which is preliminary data.</text>
</comment>
<evidence type="ECO:0000313" key="4">
    <source>
        <dbReference type="Proteomes" id="UP000518878"/>
    </source>
</evidence>
<feature type="signal peptide" evidence="1">
    <location>
        <begin position="1"/>
        <end position="29"/>
    </location>
</feature>
<reference evidence="3 4" key="1">
    <citation type="journal article" date="2006" name="Int. J. Syst. Evol. Microbiol.">
        <title>Dyella yeojuensis sp. nov., isolated from greenhouse soil in Korea.</title>
        <authorList>
            <person name="Kim B.Y."/>
            <person name="Weon H.Y."/>
            <person name="Lee K.H."/>
            <person name="Seok S.J."/>
            <person name="Kwon S.W."/>
            <person name="Go S.J."/>
            <person name="Stackebrandt E."/>
        </authorList>
    </citation>
    <scope>NUCLEOTIDE SEQUENCE [LARGE SCALE GENOMIC DNA]</scope>
    <source>
        <strain evidence="3 4">DSM 17673</strain>
    </source>
</reference>
<protein>
    <recommendedName>
        <fullName evidence="2">Dermonecrotic toxin N-terminal domain-containing protein</fullName>
    </recommendedName>
</protein>
<evidence type="ECO:0000313" key="3">
    <source>
        <dbReference type="EMBL" id="NID15588.1"/>
    </source>
</evidence>
<dbReference type="Pfam" id="PF20178">
    <property type="entry name" value="ToxA_N"/>
    <property type="match status" value="1"/>
</dbReference>
<sequence>MNRLPSLHRFVGAGAVLAVAALFPVPAMAVPMDAATYYHVEGIDLSASPVAPQFASPGDIDAFLKISARASASPVPDPRKLSRDFIRENLGIDGDDYVVAHFATPADRTRGVPDRAVALTDALMEAFPEHSRHSFFAGLSDTVGALSSGGGQSPGIVSLVDRLAHSGDAKDFFARLGRFLWSRTGPGYLYNTFFARGNVVETVAEDARSLDEAFGVYRAGGFAEAYASPIRLSLLVERFGAPGAFAELPYVRKLNDELDRYWAENRAGWPVLARYEFVQQARHARDTGLLDDAQYRLVMRGGAAKVPLTGPIALAQLRSSPPGERVRARRLDINGYAATDLVRFVADDGREVMYVPGGHPSFVAKDSERELRQWVRQQAENPDSLDRLLAHFSLYDGQDGIFWTGVKHGLEHLGGGRWPADAGAIDHANALIAGDVFEDMGVQMETRMRRDARIRASTAWEAWRATINRSVALLGPLGYVPPLAIPVQAVAGLASAATGIDQGINGRTAEERKAGLEQTLTTAITSVPVGAVFGGLKAEGAEGAAATKEGTRPAFVPWQRVNGRPGYPLGPTRPPGWPHDLVNRLYRRRDGAPALWIAAEADRHLVPLPRDAVPRADGILIHHQARYVPLILRGYGLRAVRVVADAETGGYRILLRDGTAGPHVERQGNDTWLLGSGERDYLPGSILAQIVGRDLTADPHTLHRAAHVLAQLGVAEATMALPHLSGHEAGAMEPLLVLALGHGFIETLPTRLRDTRATVWSAREVGLVAPIVARHLGRPLALYRRDGGFHFGVLPDGTEFAADRVPSDTLRLQRRDGRYTVLDGRGPSDEHASVFAAVAEHMRPQGSQDAPTPALREAAFRRQLADAIDTASTRQALRRMHRHWMTPSLRSTREGQVLRRISRLRHALVDRHEALTADQRQWLRDVEEPGEDAASAGAPGFASLLAKIVDKESALLPAALDRLLVKDAVVLQRAGGRRVDRWSEEGRHYVRLRHLDGRMQVVETGPDRPGGMAEILVPGSDENRTTGYYVTELDGMWFPDANLRDGFAPLDPREYAKAMMLLASHMPAGVEADAGSLGRIAGSVPQPLLPFVRRSLTSVRTAADGGLELVLEPPAAGRPMIFATRVDGRGRPVARPSTAPRQVDVPAAQAADRQLVLPVPDGLAAVRHGPAPDPATQLRLQEGESPISAFVAAGFGNRHIKALANARRLRGMLREDTHLVLLGATPDHVLILAMPVDAGTLGFATSGGAEGRRVADLPAGTVIVDDMYGVRATAADYPARVREVARRWQAAGVTMKRLLPNGTEARESPIDFTERVLSTAFRPHLWSPRNDPISERAYVGYMHRRHASGEPARHAGLDWLQTRHARRDYMTYFAPPYDGTPSPDDVPASVLHGLAETAIHLGTRHAEASAGVAEFLFPSLQPDAPKEPRMSAGG</sequence>
<proteinExistence type="predicted"/>